<dbReference type="InterPro" id="IPR022791">
    <property type="entry name" value="L-PG_synthase/AglD"/>
</dbReference>
<feature type="transmembrane region" description="Helical" evidence="6">
    <location>
        <begin position="246"/>
        <end position="268"/>
    </location>
</feature>
<proteinExistence type="predicted"/>
<feature type="transmembrane region" description="Helical" evidence="6">
    <location>
        <begin position="118"/>
        <end position="141"/>
    </location>
</feature>
<protein>
    <recommendedName>
        <fullName evidence="9">TIGR00374 family protein</fullName>
    </recommendedName>
</protein>
<evidence type="ECO:0000256" key="3">
    <source>
        <dbReference type="ARBA" id="ARBA00022692"/>
    </source>
</evidence>
<dbReference type="NCBIfam" id="TIGR00374">
    <property type="entry name" value="flippase-like domain"/>
    <property type="match status" value="1"/>
</dbReference>
<evidence type="ECO:0000313" key="8">
    <source>
        <dbReference type="Proteomes" id="UP000230859"/>
    </source>
</evidence>
<feature type="transmembrane region" description="Helical" evidence="6">
    <location>
        <begin position="43"/>
        <end position="64"/>
    </location>
</feature>
<comment type="caution">
    <text evidence="7">The sequence shown here is derived from an EMBL/GenBank/DDBJ whole genome shotgun (WGS) entry which is preliminary data.</text>
</comment>
<evidence type="ECO:0000256" key="4">
    <source>
        <dbReference type="ARBA" id="ARBA00022989"/>
    </source>
</evidence>
<feature type="transmembrane region" description="Helical" evidence="6">
    <location>
        <begin position="9"/>
        <end position="27"/>
    </location>
</feature>
<evidence type="ECO:0000313" key="7">
    <source>
        <dbReference type="EMBL" id="PIQ87222.1"/>
    </source>
</evidence>
<dbReference type="EMBL" id="PCVY01000016">
    <property type="protein sequence ID" value="PIQ87222.1"/>
    <property type="molecule type" value="Genomic_DNA"/>
</dbReference>
<keyword evidence="3 6" id="KW-0812">Transmembrane</keyword>
<comment type="subcellular location">
    <subcellularLocation>
        <location evidence="1">Cell membrane</location>
        <topology evidence="1">Multi-pass membrane protein</topology>
    </subcellularLocation>
</comment>
<organism evidence="7 8">
    <name type="scientific">Candidatus Abzuiibacterium crystallinum</name>
    <dbReference type="NCBI Taxonomy" id="1974748"/>
    <lineage>
        <taxon>Bacteria</taxon>
        <taxon>Pseudomonadati</taxon>
        <taxon>Candidatus Omnitrophota</taxon>
        <taxon>Candidatus Abzuiibacterium</taxon>
    </lineage>
</organism>
<feature type="transmembrane region" description="Helical" evidence="6">
    <location>
        <begin position="209"/>
        <end position="234"/>
    </location>
</feature>
<gene>
    <name evidence="7" type="ORF">COV74_01490</name>
</gene>
<dbReference type="GO" id="GO:0005886">
    <property type="term" value="C:plasma membrane"/>
    <property type="evidence" value="ECO:0007669"/>
    <property type="project" value="UniProtKB-SubCell"/>
</dbReference>
<reference evidence="7 8" key="1">
    <citation type="submission" date="2017-09" db="EMBL/GenBank/DDBJ databases">
        <title>Depth-based differentiation of microbial function through sediment-hosted aquifers and enrichment of novel symbionts in the deep terrestrial subsurface.</title>
        <authorList>
            <person name="Probst A.J."/>
            <person name="Ladd B."/>
            <person name="Jarett J.K."/>
            <person name="Geller-Mcgrath D.E."/>
            <person name="Sieber C.M."/>
            <person name="Emerson J.B."/>
            <person name="Anantharaman K."/>
            <person name="Thomas B.C."/>
            <person name="Malmstrom R."/>
            <person name="Stieglmeier M."/>
            <person name="Klingl A."/>
            <person name="Woyke T."/>
            <person name="Ryan C.M."/>
            <person name="Banfield J.F."/>
        </authorList>
    </citation>
    <scope>NUCLEOTIDE SEQUENCE [LARGE SCALE GENOMIC DNA]</scope>
    <source>
        <strain evidence="7">CG11_big_fil_rev_8_21_14_0_20_45_26</strain>
    </source>
</reference>
<dbReference type="Proteomes" id="UP000230859">
    <property type="component" value="Unassembled WGS sequence"/>
</dbReference>
<feature type="transmembrane region" description="Helical" evidence="6">
    <location>
        <begin position="76"/>
        <end position="98"/>
    </location>
</feature>
<evidence type="ECO:0000256" key="2">
    <source>
        <dbReference type="ARBA" id="ARBA00022475"/>
    </source>
</evidence>
<dbReference type="Pfam" id="PF03706">
    <property type="entry name" value="LPG_synthase_TM"/>
    <property type="match status" value="1"/>
</dbReference>
<sequence length="326" mass="36223">MSGKQLGREAVRVLVSLFFVGLAFVLLKDKWGESFAILKQTNWNLFSSVFGIFLFINVIASFRLKHVLLMQKINVAFSRVVFFNLIGLFFNLFLPSQLGGDAVKAYYLSKDSGTKMRTISAILVDRIFGLAALITVAVVTIPFFKQSFSDPRLVNSVLMVAFVFLIGLIIFFLEPVAERLKFLRHLIPTSIAKQKMGQFYETLTDCKKYVSAMILCYGLSIGIQLMMILIAFIIGRSIGLHISYMVFMLILPVTAIIAMIPSLGGLGVREASVIYFLSKYTTVQGATAFALAFDILIYGIGLLCGILYLFFGGRLHLKEIATIPGP</sequence>
<feature type="transmembrane region" description="Helical" evidence="6">
    <location>
        <begin position="153"/>
        <end position="173"/>
    </location>
</feature>
<dbReference type="PANTHER" id="PTHR40277:SF1">
    <property type="entry name" value="BLL5419 PROTEIN"/>
    <property type="match status" value="1"/>
</dbReference>
<keyword evidence="2" id="KW-1003">Cell membrane</keyword>
<evidence type="ECO:0000256" key="6">
    <source>
        <dbReference type="SAM" id="Phobius"/>
    </source>
</evidence>
<evidence type="ECO:0000256" key="1">
    <source>
        <dbReference type="ARBA" id="ARBA00004651"/>
    </source>
</evidence>
<dbReference type="PANTHER" id="PTHR40277">
    <property type="entry name" value="BLL5419 PROTEIN"/>
    <property type="match status" value="1"/>
</dbReference>
<keyword evidence="5 6" id="KW-0472">Membrane</keyword>
<evidence type="ECO:0000256" key="5">
    <source>
        <dbReference type="ARBA" id="ARBA00023136"/>
    </source>
</evidence>
<accession>A0A2H0LS39</accession>
<name>A0A2H0LS39_9BACT</name>
<dbReference type="AlphaFoldDB" id="A0A2H0LS39"/>
<feature type="transmembrane region" description="Helical" evidence="6">
    <location>
        <begin position="288"/>
        <end position="311"/>
    </location>
</feature>
<keyword evidence="4 6" id="KW-1133">Transmembrane helix</keyword>
<evidence type="ECO:0008006" key="9">
    <source>
        <dbReference type="Google" id="ProtNLM"/>
    </source>
</evidence>